<evidence type="ECO:0000313" key="2">
    <source>
        <dbReference type="EMBL" id="ODS23687.1"/>
    </source>
</evidence>
<name>A0A1D2QQ35_9GAMM</name>
<comment type="caution">
    <text evidence="2">The sequence shown here is derived from an EMBL/GenBank/DDBJ whole genome shotgun (WGS) entry which is preliminary data.</text>
</comment>
<keyword evidence="1" id="KW-0472">Membrane</keyword>
<sequence>MKKFLRENIVLIAGVTLPLLLTVIFFIATQFDKASNEYPLHSVIYTDQPNYNANRSSYQFVVKKDQLHFVYTASDTGQNWKKPRLYVFNPQANTSQEIELPIINESDTKIDIPLPYFASKTISTLLTSPDGYTFKSNYRHNVNILTSLFGGGSKSRNRVILSKGSSNIIIPDAARYNTHFIGWIVGEQGVANGK</sequence>
<evidence type="ECO:0000256" key="1">
    <source>
        <dbReference type="SAM" id="Phobius"/>
    </source>
</evidence>
<keyword evidence="1" id="KW-0812">Transmembrane</keyword>
<organism evidence="2 3">
    <name type="scientific">Candidatus Endobugula sertula</name>
    <name type="common">Bugula neritina bacterial symbiont</name>
    <dbReference type="NCBI Taxonomy" id="62101"/>
    <lineage>
        <taxon>Bacteria</taxon>
        <taxon>Pseudomonadati</taxon>
        <taxon>Pseudomonadota</taxon>
        <taxon>Gammaproteobacteria</taxon>
        <taxon>Cellvibrionales</taxon>
        <taxon>Cellvibrionaceae</taxon>
        <taxon>Candidatus Endobugula</taxon>
    </lineage>
</organism>
<reference evidence="2 3" key="1">
    <citation type="journal article" date="2016" name="Appl. Environ. Microbiol.">
        <title>Lack of Overt Genome Reduction in the Bryostatin-Producing Bryozoan Symbiont "Candidatus Endobugula sertula".</title>
        <authorList>
            <person name="Miller I.J."/>
            <person name="Vanee N."/>
            <person name="Fong S.S."/>
            <person name="Lim-Fong G.E."/>
            <person name="Kwan J.C."/>
        </authorList>
    </citation>
    <scope>NUCLEOTIDE SEQUENCE [LARGE SCALE GENOMIC DNA]</scope>
    <source>
        <strain evidence="2">AB1-4</strain>
    </source>
</reference>
<feature type="transmembrane region" description="Helical" evidence="1">
    <location>
        <begin position="9"/>
        <end position="28"/>
    </location>
</feature>
<accession>A0A1D2QQ35</accession>
<protein>
    <submittedName>
        <fullName evidence="2">Uncharacterized protein</fullName>
    </submittedName>
</protein>
<gene>
    <name evidence="2" type="ORF">AB835_07760</name>
</gene>
<dbReference type="EMBL" id="MDLC01000023">
    <property type="protein sequence ID" value="ODS23687.1"/>
    <property type="molecule type" value="Genomic_DNA"/>
</dbReference>
<keyword evidence="1" id="KW-1133">Transmembrane helix</keyword>
<evidence type="ECO:0000313" key="3">
    <source>
        <dbReference type="Proteomes" id="UP000242502"/>
    </source>
</evidence>
<dbReference type="AlphaFoldDB" id="A0A1D2QQ35"/>
<dbReference type="Proteomes" id="UP000242502">
    <property type="component" value="Unassembled WGS sequence"/>
</dbReference>
<proteinExistence type="predicted"/>